<evidence type="ECO:0000256" key="9">
    <source>
        <dbReference type="ARBA" id="ARBA00072883"/>
    </source>
</evidence>
<feature type="binding site" evidence="13">
    <location>
        <begin position="406"/>
        <end position="409"/>
    </location>
    <ligand>
        <name>meso-2,6-diaminopimelate</name>
        <dbReference type="ChEBI" id="CHEBI:57791"/>
    </ligand>
</feature>
<evidence type="ECO:0000256" key="7">
    <source>
        <dbReference type="ARBA" id="ARBA00050251"/>
    </source>
</evidence>
<keyword evidence="5 13" id="KW-0131">Cell cycle</keyword>
<comment type="caution">
    <text evidence="13">Lacks conserved residue(s) required for the propagation of feature annotation.</text>
</comment>
<evidence type="ECO:0000256" key="8">
    <source>
        <dbReference type="ARBA" id="ARBA00066633"/>
    </source>
</evidence>
<dbReference type="Gene3D" id="3.40.1390.10">
    <property type="entry name" value="MurE/MurF, N-terminal domain"/>
    <property type="match status" value="1"/>
</dbReference>
<comment type="subcellular location">
    <subcellularLocation>
        <location evidence="13 14">Cytoplasm</location>
    </subcellularLocation>
</comment>
<feature type="binding site" evidence="13">
    <location>
        <begin position="155"/>
        <end position="156"/>
    </location>
    <ligand>
        <name>UDP-N-acetyl-alpha-D-muramoyl-L-alanyl-D-glutamate</name>
        <dbReference type="ChEBI" id="CHEBI:83900"/>
    </ligand>
</feature>
<evidence type="ECO:0000256" key="4">
    <source>
        <dbReference type="ARBA" id="ARBA00022984"/>
    </source>
</evidence>
<dbReference type="NCBIfam" id="NF001126">
    <property type="entry name" value="PRK00139.1-4"/>
    <property type="match status" value="1"/>
</dbReference>
<dbReference type="GO" id="GO:0051301">
    <property type="term" value="P:cell division"/>
    <property type="evidence" value="ECO:0007669"/>
    <property type="project" value="UniProtKB-KW"/>
</dbReference>
<keyword evidence="13" id="KW-0963">Cytoplasm</keyword>
<dbReference type="InterPro" id="IPR036615">
    <property type="entry name" value="Mur_ligase_C_dom_sf"/>
</dbReference>
<gene>
    <name evidence="13" type="primary">murE</name>
    <name evidence="18" type="ORF">HY768_05025</name>
</gene>
<feature type="modified residue" description="N6-carboxylysine" evidence="13">
    <location>
        <position position="222"/>
    </location>
</feature>
<evidence type="ECO:0000256" key="13">
    <source>
        <dbReference type="HAMAP-Rule" id="MF_00208"/>
    </source>
</evidence>
<dbReference type="NCBIfam" id="TIGR01085">
    <property type="entry name" value="murE"/>
    <property type="match status" value="1"/>
</dbReference>
<dbReference type="EMBL" id="JACQXR010000061">
    <property type="protein sequence ID" value="MBI4726571.1"/>
    <property type="molecule type" value="Genomic_DNA"/>
</dbReference>
<dbReference type="SUPFAM" id="SSF53244">
    <property type="entry name" value="MurD-like peptide ligases, peptide-binding domain"/>
    <property type="match status" value="1"/>
</dbReference>
<name>A0A933I9A0_UNCT6</name>
<feature type="binding site" evidence="13">
    <location>
        <position position="460"/>
    </location>
    <ligand>
        <name>meso-2,6-diaminopimelate</name>
        <dbReference type="ChEBI" id="CHEBI:57791"/>
    </ligand>
</feature>
<evidence type="ECO:0000256" key="10">
    <source>
        <dbReference type="ARBA" id="ARBA00075482"/>
    </source>
</evidence>
<dbReference type="GO" id="GO:0000287">
    <property type="term" value="F:magnesium ion binding"/>
    <property type="evidence" value="ECO:0007669"/>
    <property type="project" value="UniProtKB-UniRule"/>
</dbReference>
<keyword evidence="6 13" id="KW-0961">Cell wall biogenesis/degradation</keyword>
<keyword evidence="13" id="KW-0547">Nucleotide-binding</keyword>
<dbReference type="EC" id="6.3.2.13" evidence="8 13"/>
<sequence length="490" mass="52738">MKQFNQLLKAIPGETISLSNLPPSLEISGLGYDSRSIKPGELFFAISGYKTNGRKYLDQALARGASGIVAEGGQEYGQVPALKVKNIRRAMALMAAEFYDRPADKMTLLAITGTAGKTTTSYLARSVFAAAGKKVGLLGTINYWVMDKSYAAPNTTPESLDLQRLLAEMLEAGADTVIMEASSHGIELERVAGIDFKAAAFTNFSQDHLDFHGSLDEYLKAKLRLFQGLSDSSCCVVNVDDPASKNIIESTRASLLTFGLLKPAQITARNIESSLQGTKFQLVTPEGNSEISLSLAGQPNVYNALTACGLGLAGGLSLKAVKAGLEALPEVSGRFQRVSAGQDYEVVVDYAHTPQELERVLITARQLTEGRLITVFGCGGNRDRGKRPLMGKAVAGHSDIVIVTSDNPRTEDPASIINDILPGLKEGNYQIVADRRQAIFQAVAQAQKGDLVMIAGKGHEDYQIIGAEKIHFDDREVALEAIESRTRRQG</sequence>
<evidence type="ECO:0000259" key="16">
    <source>
        <dbReference type="Pfam" id="PF02875"/>
    </source>
</evidence>
<evidence type="ECO:0000259" key="15">
    <source>
        <dbReference type="Pfam" id="PF01225"/>
    </source>
</evidence>
<comment type="pathway">
    <text evidence="13 14">Cell wall biogenesis; peptidoglycan biosynthesis.</text>
</comment>
<dbReference type="PANTHER" id="PTHR23135">
    <property type="entry name" value="MUR LIGASE FAMILY MEMBER"/>
    <property type="match status" value="1"/>
</dbReference>
<reference evidence="18" key="1">
    <citation type="submission" date="2020-07" db="EMBL/GenBank/DDBJ databases">
        <title>Huge and variable diversity of episymbiotic CPR bacteria and DPANN archaea in groundwater ecosystems.</title>
        <authorList>
            <person name="He C.Y."/>
            <person name="Keren R."/>
            <person name="Whittaker M."/>
            <person name="Farag I.F."/>
            <person name="Doudna J."/>
            <person name="Cate J.H.D."/>
            <person name="Banfield J.F."/>
        </authorList>
    </citation>
    <scope>NUCLEOTIDE SEQUENCE</scope>
    <source>
        <strain evidence="18">NC_groundwater_1520_Pr4_B-0.1um_53_5</strain>
    </source>
</reference>
<dbReference type="GO" id="GO:0009252">
    <property type="term" value="P:peptidoglycan biosynthetic process"/>
    <property type="evidence" value="ECO:0007669"/>
    <property type="project" value="UniProtKB-UniRule"/>
</dbReference>
<keyword evidence="13" id="KW-0067">ATP-binding</keyword>
<feature type="binding site" evidence="13">
    <location>
        <position position="154"/>
    </location>
    <ligand>
        <name>UDP-N-acetyl-alpha-D-muramoyl-L-alanyl-D-glutamate</name>
        <dbReference type="ChEBI" id="CHEBI:83900"/>
    </ligand>
</feature>
<dbReference type="Pfam" id="PF08245">
    <property type="entry name" value="Mur_ligase_M"/>
    <property type="match status" value="1"/>
</dbReference>
<dbReference type="AlphaFoldDB" id="A0A933I9A0"/>
<dbReference type="GO" id="GO:0008765">
    <property type="term" value="F:UDP-N-acetylmuramoylalanyl-D-glutamate-2,6-diaminopimelate ligase activity"/>
    <property type="evidence" value="ECO:0007669"/>
    <property type="project" value="UniProtKB-UniRule"/>
</dbReference>
<feature type="binding site" evidence="13">
    <location>
        <position position="190"/>
    </location>
    <ligand>
        <name>UDP-N-acetyl-alpha-D-muramoyl-L-alanyl-D-glutamate</name>
        <dbReference type="ChEBI" id="CHEBI:83900"/>
    </ligand>
</feature>
<evidence type="ECO:0000256" key="1">
    <source>
        <dbReference type="ARBA" id="ARBA00005898"/>
    </source>
</evidence>
<dbReference type="GO" id="GO:0071555">
    <property type="term" value="P:cell wall organization"/>
    <property type="evidence" value="ECO:0007669"/>
    <property type="project" value="UniProtKB-KW"/>
</dbReference>
<keyword evidence="13" id="KW-0460">Magnesium</keyword>
<dbReference type="PANTHER" id="PTHR23135:SF4">
    <property type="entry name" value="UDP-N-ACETYLMURAMOYL-L-ALANYL-D-GLUTAMATE--2,6-DIAMINOPIMELATE LIGASE MURE HOMOLOG, CHLOROPLASTIC"/>
    <property type="match status" value="1"/>
</dbReference>
<dbReference type="InterPro" id="IPR013221">
    <property type="entry name" value="Mur_ligase_cen"/>
</dbReference>
<feature type="domain" description="Mur ligase N-terminal catalytic" evidence="15">
    <location>
        <begin position="26"/>
        <end position="99"/>
    </location>
</feature>
<dbReference type="InterPro" id="IPR036565">
    <property type="entry name" value="Mur-like_cat_sf"/>
</dbReference>
<dbReference type="InterPro" id="IPR005761">
    <property type="entry name" value="UDP-N-AcMur-Glu-dNH2Pim_ligase"/>
</dbReference>
<evidence type="ECO:0000256" key="6">
    <source>
        <dbReference type="ARBA" id="ARBA00023316"/>
    </source>
</evidence>
<evidence type="ECO:0000256" key="2">
    <source>
        <dbReference type="ARBA" id="ARBA00022618"/>
    </source>
</evidence>
<evidence type="ECO:0000256" key="12">
    <source>
        <dbReference type="ARBA" id="ARBA00081560"/>
    </source>
</evidence>
<dbReference type="InterPro" id="IPR035911">
    <property type="entry name" value="MurE/MurF_N"/>
</dbReference>
<keyword evidence="13 18" id="KW-0436">Ligase</keyword>
<dbReference type="SUPFAM" id="SSF53623">
    <property type="entry name" value="MurD-like peptide ligases, catalytic domain"/>
    <property type="match status" value="1"/>
</dbReference>
<comment type="function">
    <text evidence="13">Catalyzes the addition of meso-diaminopimelic acid to the nucleotide precursor UDP-N-acetylmuramoyl-L-alanyl-D-glutamate (UMAG) in the biosynthesis of bacterial cell-wall peptidoglycan.</text>
</comment>
<dbReference type="InterPro" id="IPR000713">
    <property type="entry name" value="Mur_ligase_N"/>
</dbReference>
<dbReference type="SUPFAM" id="SSF63418">
    <property type="entry name" value="MurE/MurF N-terminal domain"/>
    <property type="match status" value="1"/>
</dbReference>
<feature type="binding site" evidence="13">
    <location>
        <position position="182"/>
    </location>
    <ligand>
        <name>UDP-N-acetyl-alpha-D-muramoyl-L-alanyl-D-glutamate</name>
        <dbReference type="ChEBI" id="CHEBI:83900"/>
    </ligand>
</feature>
<proteinExistence type="inferred from homology"/>
<keyword evidence="2 13" id="KW-0132">Cell division</keyword>
<dbReference type="HAMAP" id="MF_00208">
    <property type="entry name" value="MurE"/>
    <property type="match status" value="1"/>
</dbReference>
<comment type="cofactor">
    <cofactor evidence="13">
        <name>Mg(2+)</name>
        <dbReference type="ChEBI" id="CHEBI:18420"/>
    </cofactor>
</comment>
<comment type="catalytic activity">
    <reaction evidence="7 13">
        <text>UDP-N-acetyl-alpha-D-muramoyl-L-alanyl-D-glutamate + meso-2,6-diaminopimelate + ATP = UDP-N-acetyl-alpha-D-muramoyl-L-alanyl-gamma-D-glutamyl-meso-2,6-diaminopimelate + ADP + phosphate + H(+)</text>
        <dbReference type="Rhea" id="RHEA:23676"/>
        <dbReference type="ChEBI" id="CHEBI:15378"/>
        <dbReference type="ChEBI" id="CHEBI:30616"/>
        <dbReference type="ChEBI" id="CHEBI:43474"/>
        <dbReference type="ChEBI" id="CHEBI:57791"/>
        <dbReference type="ChEBI" id="CHEBI:83900"/>
        <dbReference type="ChEBI" id="CHEBI:83905"/>
        <dbReference type="ChEBI" id="CHEBI:456216"/>
        <dbReference type="EC" id="6.3.2.13"/>
    </reaction>
</comment>
<dbReference type="FunFam" id="3.90.190.20:FF:000006">
    <property type="entry name" value="UDP-N-acetylmuramoyl-L-alanyl-D-glutamate--2,6-diaminopimelate ligase"/>
    <property type="match status" value="1"/>
</dbReference>
<dbReference type="Pfam" id="PF02875">
    <property type="entry name" value="Mur_ligase_C"/>
    <property type="match status" value="1"/>
</dbReference>
<feature type="binding site" evidence="13">
    <location>
        <position position="456"/>
    </location>
    <ligand>
        <name>meso-2,6-diaminopimelate</name>
        <dbReference type="ChEBI" id="CHEBI:57791"/>
    </ligand>
</feature>
<dbReference type="GO" id="GO:0005524">
    <property type="term" value="F:ATP binding"/>
    <property type="evidence" value="ECO:0007669"/>
    <property type="project" value="UniProtKB-UniRule"/>
</dbReference>
<feature type="domain" description="Mur ligase C-terminal" evidence="16">
    <location>
        <begin position="333"/>
        <end position="458"/>
    </location>
</feature>
<feature type="domain" description="Mur ligase central" evidence="17">
    <location>
        <begin position="111"/>
        <end position="310"/>
    </location>
</feature>
<organism evidence="18 19">
    <name type="scientific">candidate division TA06 bacterium</name>
    <dbReference type="NCBI Taxonomy" id="2250710"/>
    <lineage>
        <taxon>Bacteria</taxon>
        <taxon>Bacteria division TA06</taxon>
    </lineage>
</organism>
<dbReference type="NCBIfam" id="NF001124">
    <property type="entry name" value="PRK00139.1-2"/>
    <property type="match status" value="1"/>
</dbReference>
<dbReference type="InterPro" id="IPR004101">
    <property type="entry name" value="Mur_ligase_C"/>
</dbReference>
<evidence type="ECO:0000256" key="3">
    <source>
        <dbReference type="ARBA" id="ARBA00022960"/>
    </source>
</evidence>
<evidence type="ECO:0000256" key="14">
    <source>
        <dbReference type="RuleBase" id="RU004135"/>
    </source>
</evidence>
<evidence type="ECO:0000313" key="19">
    <source>
        <dbReference type="Proteomes" id="UP000736328"/>
    </source>
</evidence>
<evidence type="ECO:0000259" key="17">
    <source>
        <dbReference type="Pfam" id="PF08245"/>
    </source>
</evidence>
<keyword evidence="4 13" id="KW-0573">Peptidoglycan synthesis</keyword>
<feature type="binding site" evidence="13">
    <location>
        <position position="34"/>
    </location>
    <ligand>
        <name>UDP-N-acetyl-alpha-D-muramoyl-L-alanyl-D-glutamate</name>
        <dbReference type="ChEBI" id="CHEBI:83900"/>
    </ligand>
</feature>
<feature type="binding site" evidence="13">
    <location>
        <begin position="113"/>
        <end position="119"/>
    </location>
    <ligand>
        <name>ATP</name>
        <dbReference type="ChEBI" id="CHEBI:30616"/>
    </ligand>
</feature>
<evidence type="ECO:0000256" key="11">
    <source>
        <dbReference type="ARBA" id="ARBA00076158"/>
    </source>
</evidence>
<comment type="similarity">
    <text evidence="1 13">Belongs to the MurCDEF family. MurE subfamily.</text>
</comment>
<dbReference type="GO" id="GO:0005737">
    <property type="term" value="C:cytoplasm"/>
    <property type="evidence" value="ECO:0007669"/>
    <property type="project" value="UniProtKB-SubCell"/>
</dbReference>
<evidence type="ECO:0000256" key="5">
    <source>
        <dbReference type="ARBA" id="ARBA00023306"/>
    </source>
</evidence>
<protein>
    <recommendedName>
        <fullName evidence="9 13">UDP-N-acetylmuramoyl-L-alanyl-D-glutamate--2,6-diaminopimelate ligase</fullName>
        <ecNumber evidence="8 13">6.3.2.13</ecNumber>
    </recommendedName>
    <alternativeName>
        <fullName evidence="10 13">Meso-A2pm-adding enzyme</fullName>
    </alternativeName>
    <alternativeName>
        <fullName evidence="11 13">Meso-diaminopimelate-adding enzyme</fullName>
    </alternativeName>
    <alternativeName>
        <fullName evidence="12 13">UDP-MurNAc-L-Ala-D-Glu:meso-diaminopimelate ligase</fullName>
    </alternativeName>
    <alternativeName>
        <fullName evidence="13">UDP-MurNAc-tripeptide synthetase</fullName>
    </alternativeName>
    <alternativeName>
        <fullName evidence="13">UDP-N-acetylmuramyl-tripeptide synthetase</fullName>
    </alternativeName>
</protein>
<dbReference type="Pfam" id="PF01225">
    <property type="entry name" value="Mur_ligase"/>
    <property type="match status" value="1"/>
</dbReference>
<comment type="caution">
    <text evidence="18">The sequence shown here is derived from an EMBL/GenBank/DDBJ whole genome shotgun (WGS) entry which is preliminary data.</text>
</comment>
<dbReference type="GO" id="GO:0008360">
    <property type="term" value="P:regulation of cell shape"/>
    <property type="evidence" value="ECO:0007669"/>
    <property type="project" value="UniProtKB-KW"/>
</dbReference>
<evidence type="ECO:0000313" key="18">
    <source>
        <dbReference type="EMBL" id="MBI4726571.1"/>
    </source>
</evidence>
<feature type="binding site" evidence="13">
    <location>
        <position position="382"/>
    </location>
    <ligand>
        <name>meso-2,6-diaminopimelate</name>
        <dbReference type="ChEBI" id="CHEBI:57791"/>
    </ligand>
</feature>
<dbReference type="Gene3D" id="3.40.1190.10">
    <property type="entry name" value="Mur-like, catalytic domain"/>
    <property type="match status" value="1"/>
</dbReference>
<dbReference type="Proteomes" id="UP000736328">
    <property type="component" value="Unassembled WGS sequence"/>
</dbReference>
<feature type="short sequence motif" description="Meso-diaminopimelate recognition motif" evidence="13">
    <location>
        <begin position="406"/>
        <end position="409"/>
    </location>
</feature>
<keyword evidence="3 13" id="KW-0133">Cell shape</keyword>
<dbReference type="Gene3D" id="3.90.190.20">
    <property type="entry name" value="Mur ligase, C-terminal domain"/>
    <property type="match status" value="1"/>
</dbReference>
<comment type="PTM">
    <text evidence="13">Carboxylation is probably crucial for Mg(2+) binding and, consequently, for the gamma-phosphate positioning of ATP.</text>
</comment>
<accession>A0A933I9A0</accession>